<evidence type="ECO:0000313" key="2">
    <source>
        <dbReference type="EMBL" id="EPB65836.1"/>
    </source>
</evidence>
<dbReference type="CDD" id="cd14332">
    <property type="entry name" value="UBA_RuvA_C"/>
    <property type="match status" value="1"/>
</dbReference>
<dbReference type="Gene3D" id="1.10.150.20">
    <property type="entry name" value="5' to 3' exonuclease, C-terminal subdomain"/>
    <property type="match status" value="1"/>
</dbReference>
<dbReference type="Proteomes" id="UP000054495">
    <property type="component" value="Unassembled WGS sequence"/>
</dbReference>
<evidence type="ECO:0000259" key="1">
    <source>
        <dbReference type="Pfam" id="PF14349"/>
    </source>
</evidence>
<gene>
    <name evidence="2" type="ORF">ANCCEY_15090</name>
</gene>
<dbReference type="SUPFAM" id="SSF47781">
    <property type="entry name" value="RuvA domain 2-like"/>
    <property type="match status" value="1"/>
</dbReference>
<keyword evidence="3" id="KW-1185">Reference proteome</keyword>
<dbReference type="InterPro" id="IPR011114">
    <property type="entry name" value="RuvA_C"/>
</dbReference>
<dbReference type="InterPro" id="IPR010994">
    <property type="entry name" value="RuvA_2-like"/>
</dbReference>
<reference evidence="2 3" key="1">
    <citation type="submission" date="2013-05" db="EMBL/GenBank/DDBJ databases">
        <title>Draft genome of the parasitic nematode Anyclostoma ceylanicum.</title>
        <authorList>
            <person name="Mitreva M."/>
        </authorList>
    </citation>
    <scope>NUCLEOTIDE SEQUENCE [LARGE SCALE GENOMIC DNA]</scope>
</reference>
<dbReference type="AlphaFoldDB" id="A0A0D6L8B0"/>
<feature type="non-terminal residue" evidence="2">
    <location>
        <position position="573"/>
    </location>
</feature>
<dbReference type="GO" id="GO:0009378">
    <property type="term" value="F:four-way junction helicase activity"/>
    <property type="evidence" value="ECO:0007669"/>
    <property type="project" value="InterPro"/>
</dbReference>
<dbReference type="Gene3D" id="1.10.8.10">
    <property type="entry name" value="DNA helicase RuvA subunit, C-terminal domain"/>
    <property type="match status" value="1"/>
</dbReference>
<evidence type="ECO:0000313" key="3">
    <source>
        <dbReference type="Proteomes" id="UP000054495"/>
    </source>
</evidence>
<accession>A0A0D6L8B0</accession>
<dbReference type="GO" id="GO:0006310">
    <property type="term" value="P:DNA recombination"/>
    <property type="evidence" value="ECO:0007669"/>
    <property type="project" value="InterPro"/>
</dbReference>
<proteinExistence type="predicted"/>
<dbReference type="InterPro" id="IPR036267">
    <property type="entry name" value="RuvA_C_sf"/>
</dbReference>
<dbReference type="NCBIfam" id="TIGR04189">
    <property type="entry name" value="surface_SprA"/>
    <property type="match status" value="1"/>
</dbReference>
<dbReference type="SUPFAM" id="SSF46929">
    <property type="entry name" value="DNA helicase RuvA subunit, C-terminal domain"/>
    <property type="match status" value="1"/>
</dbReference>
<feature type="domain" description="Gliding motility protein SprA N-terminal" evidence="1">
    <location>
        <begin position="254"/>
        <end position="476"/>
    </location>
</feature>
<dbReference type="InterPro" id="IPR025684">
    <property type="entry name" value="SprA_N_dom"/>
</dbReference>
<dbReference type="GO" id="GO:0005524">
    <property type="term" value="F:ATP binding"/>
    <property type="evidence" value="ECO:0007669"/>
    <property type="project" value="InterPro"/>
</dbReference>
<name>A0A0D6L8B0_9BILA</name>
<dbReference type="Pfam" id="PF14520">
    <property type="entry name" value="HHH_5"/>
    <property type="match status" value="1"/>
</dbReference>
<sequence>MIMLSSLVPEEIAHAIQSEDVKTIQSVKGIGAKTAQRVIVDLKDKMLKMNFSTENIFVQNNTNRFDALTALVSLGFDKKAAEKAIDKIAQGMDYRPPSMMTLEEYLEYDRQQSIRDNWKDKIDQQTKDSQPFALPIKINDKLFKSFFGSDEITIRPQGTVEIGLGVNSSRYDNPLLPVKQRRITRFDFNQNINFSVVGQIGTRMKLGMKYNTQASFEFDNQTKLEYNGDEDQIIQSIALGNVSLDLPTTLIPSSKTLVNGIADFRSIRFMRIFMKDFDEEVLLRFAKLELVRGEWRKFQQDLSQPGENIVTDPNLTSFDIGAVNIQENSDRTPIKYVIPPGIQREIDPSQQIQRQMNEQSLTLEVCGLQDGDARAAYKNVTFDVRGYKKMKMFVHAESMVDQIPLNNEDLTVFIRLGTDFTENYYEYEVPLTITQFGASLDTDIWPEENNIEIVFDDLINLKKQRNNLIESGSSRFDSGFGAPMGGFVFGKQRYNIAGKDTGFDFARTAAENGWLVQNENINRQYTNTHVQNLTIRAGLEPMKDLTIELTANRTYGNNSTEFFRWNTATGTYE</sequence>
<dbReference type="GO" id="GO:0009379">
    <property type="term" value="C:Holliday junction helicase complex"/>
    <property type="evidence" value="ECO:0007669"/>
    <property type="project" value="InterPro"/>
</dbReference>
<protein>
    <recommendedName>
        <fullName evidence="1">Gliding motility protein SprA N-terminal domain-containing protein</fullName>
    </recommendedName>
</protein>
<organism evidence="2 3">
    <name type="scientific">Ancylostoma ceylanicum</name>
    <dbReference type="NCBI Taxonomy" id="53326"/>
    <lineage>
        <taxon>Eukaryota</taxon>
        <taxon>Metazoa</taxon>
        <taxon>Ecdysozoa</taxon>
        <taxon>Nematoda</taxon>
        <taxon>Chromadorea</taxon>
        <taxon>Rhabditida</taxon>
        <taxon>Rhabditina</taxon>
        <taxon>Rhabditomorpha</taxon>
        <taxon>Strongyloidea</taxon>
        <taxon>Ancylostomatidae</taxon>
        <taxon>Ancylostomatinae</taxon>
        <taxon>Ancylostoma</taxon>
    </lineage>
</organism>
<dbReference type="GO" id="GO:0006281">
    <property type="term" value="P:DNA repair"/>
    <property type="evidence" value="ECO:0007669"/>
    <property type="project" value="InterPro"/>
</dbReference>
<dbReference type="InterPro" id="IPR026377">
    <property type="entry name" value="Cell_surface_SprA"/>
</dbReference>
<dbReference type="Pfam" id="PF14349">
    <property type="entry name" value="SprA_N"/>
    <property type="match status" value="1"/>
</dbReference>
<dbReference type="EMBL" id="KE126987">
    <property type="protein sequence ID" value="EPB65836.1"/>
    <property type="molecule type" value="Genomic_DNA"/>
</dbReference>